<name>A0A371GJ82_MUCPR</name>
<dbReference type="AlphaFoldDB" id="A0A371GJ82"/>
<sequence length="153" mass="17602">MSLYRIMFGKAYHLPVEIEHRAYWAMKKCNMAYDQDGKERKLQEEFKVGQEVLLFNSRLKLITGKLCSRWDGPFVITNIFPYDEASNKIFQVNGNLLKHFHEGPSQLLGEVESISLKDPDHQEAYLEDIIPFPLQACYALRTVHRLSVGGGIA</sequence>
<proteinExistence type="predicted"/>
<comment type="caution">
    <text evidence="1">The sequence shown here is derived from an EMBL/GenBank/DDBJ whole genome shotgun (WGS) entry which is preliminary data.</text>
</comment>
<protein>
    <recommendedName>
        <fullName evidence="3">Reverse transcriptase domain-containing protein</fullName>
    </recommendedName>
</protein>
<reference evidence="1" key="1">
    <citation type="submission" date="2018-05" db="EMBL/GenBank/DDBJ databases">
        <title>Draft genome of Mucuna pruriens seed.</title>
        <authorList>
            <person name="Nnadi N.E."/>
            <person name="Vos R."/>
            <person name="Hasami M.H."/>
            <person name="Devisetty U.K."/>
            <person name="Aguiy J.C."/>
        </authorList>
    </citation>
    <scope>NUCLEOTIDE SEQUENCE [LARGE SCALE GENOMIC DNA]</scope>
    <source>
        <strain evidence="1">JCA_2017</strain>
    </source>
</reference>
<keyword evidence="2" id="KW-1185">Reference proteome</keyword>
<feature type="non-terminal residue" evidence="1">
    <location>
        <position position="1"/>
    </location>
</feature>
<organism evidence="1 2">
    <name type="scientific">Mucuna pruriens</name>
    <name type="common">Velvet bean</name>
    <name type="synonym">Dolichos pruriens</name>
    <dbReference type="NCBI Taxonomy" id="157652"/>
    <lineage>
        <taxon>Eukaryota</taxon>
        <taxon>Viridiplantae</taxon>
        <taxon>Streptophyta</taxon>
        <taxon>Embryophyta</taxon>
        <taxon>Tracheophyta</taxon>
        <taxon>Spermatophyta</taxon>
        <taxon>Magnoliopsida</taxon>
        <taxon>eudicotyledons</taxon>
        <taxon>Gunneridae</taxon>
        <taxon>Pentapetalae</taxon>
        <taxon>rosids</taxon>
        <taxon>fabids</taxon>
        <taxon>Fabales</taxon>
        <taxon>Fabaceae</taxon>
        <taxon>Papilionoideae</taxon>
        <taxon>50 kb inversion clade</taxon>
        <taxon>NPAAA clade</taxon>
        <taxon>indigoferoid/millettioid clade</taxon>
        <taxon>Phaseoleae</taxon>
        <taxon>Mucuna</taxon>
    </lineage>
</organism>
<evidence type="ECO:0000313" key="1">
    <source>
        <dbReference type="EMBL" id="RDX90619.1"/>
    </source>
</evidence>
<gene>
    <name evidence="1" type="ORF">CR513_27497</name>
</gene>
<evidence type="ECO:0000313" key="2">
    <source>
        <dbReference type="Proteomes" id="UP000257109"/>
    </source>
</evidence>
<dbReference type="OrthoDB" id="1723222at2759"/>
<dbReference type="EMBL" id="QJKJ01005345">
    <property type="protein sequence ID" value="RDX90619.1"/>
    <property type="molecule type" value="Genomic_DNA"/>
</dbReference>
<feature type="non-terminal residue" evidence="1">
    <location>
        <position position="153"/>
    </location>
</feature>
<evidence type="ECO:0008006" key="3">
    <source>
        <dbReference type="Google" id="ProtNLM"/>
    </source>
</evidence>
<accession>A0A371GJ82</accession>
<dbReference type="Proteomes" id="UP000257109">
    <property type="component" value="Unassembled WGS sequence"/>
</dbReference>